<dbReference type="Gene3D" id="1.20.58.1480">
    <property type="match status" value="1"/>
</dbReference>
<dbReference type="GO" id="GO:0030163">
    <property type="term" value="P:protein catabolic process"/>
    <property type="evidence" value="ECO:0007669"/>
    <property type="project" value="InterPro"/>
</dbReference>
<organism evidence="8 9">
    <name type="scientific">Linnemannia schmuckeri</name>
    <dbReference type="NCBI Taxonomy" id="64567"/>
    <lineage>
        <taxon>Eukaryota</taxon>
        <taxon>Fungi</taxon>
        <taxon>Fungi incertae sedis</taxon>
        <taxon>Mucoromycota</taxon>
        <taxon>Mortierellomycotina</taxon>
        <taxon>Mortierellomycetes</taxon>
        <taxon>Mortierellales</taxon>
        <taxon>Mortierellaceae</taxon>
        <taxon>Linnemannia</taxon>
    </lineage>
</organism>
<evidence type="ECO:0000256" key="1">
    <source>
        <dbReference type="ARBA" id="ARBA00022670"/>
    </source>
</evidence>
<dbReference type="PANTHER" id="PTHR10046">
    <property type="entry name" value="ATP DEPENDENT LON PROTEASE FAMILY MEMBER"/>
    <property type="match status" value="1"/>
</dbReference>
<dbReference type="SUPFAM" id="SSF88697">
    <property type="entry name" value="PUA domain-like"/>
    <property type="match status" value="1"/>
</dbReference>
<evidence type="ECO:0000256" key="2">
    <source>
        <dbReference type="ARBA" id="ARBA00022741"/>
    </source>
</evidence>
<feature type="non-terminal residue" evidence="8">
    <location>
        <position position="395"/>
    </location>
</feature>
<keyword evidence="4" id="KW-0720">Serine protease</keyword>
<feature type="region of interest" description="Disordered" evidence="6">
    <location>
        <begin position="71"/>
        <end position="109"/>
    </location>
</feature>
<keyword evidence="1" id="KW-0645">Protease</keyword>
<evidence type="ECO:0000259" key="7">
    <source>
        <dbReference type="PROSITE" id="PS51787"/>
    </source>
</evidence>
<dbReference type="GO" id="GO:0006508">
    <property type="term" value="P:proteolysis"/>
    <property type="evidence" value="ECO:0007669"/>
    <property type="project" value="UniProtKB-KW"/>
</dbReference>
<dbReference type="InterPro" id="IPR003111">
    <property type="entry name" value="Lon_prtase_N"/>
</dbReference>
<dbReference type="GO" id="GO:0005524">
    <property type="term" value="F:ATP binding"/>
    <property type="evidence" value="ECO:0007669"/>
    <property type="project" value="UniProtKB-KW"/>
</dbReference>
<dbReference type="GO" id="GO:0004176">
    <property type="term" value="F:ATP-dependent peptidase activity"/>
    <property type="evidence" value="ECO:0007669"/>
    <property type="project" value="InterPro"/>
</dbReference>
<dbReference type="SMART" id="SM00464">
    <property type="entry name" value="LON"/>
    <property type="match status" value="1"/>
</dbReference>
<dbReference type="InterPro" id="IPR046336">
    <property type="entry name" value="Lon_prtase_N_sf"/>
</dbReference>
<dbReference type="Pfam" id="PF02190">
    <property type="entry name" value="LON_substr_bdg"/>
    <property type="match status" value="1"/>
</dbReference>
<dbReference type="PROSITE" id="PS51787">
    <property type="entry name" value="LON_N"/>
    <property type="match status" value="1"/>
</dbReference>
<dbReference type="GO" id="GO:0004252">
    <property type="term" value="F:serine-type endopeptidase activity"/>
    <property type="evidence" value="ECO:0007669"/>
    <property type="project" value="InterPro"/>
</dbReference>
<proteinExistence type="predicted"/>
<feature type="domain" description="Lon N-terminal" evidence="7">
    <location>
        <begin position="15"/>
        <end position="300"/>
    </location>
</feature>
<evidence type="ECO:0000256" key="4">
    <source>
        <dbReference type="ARBA" id="ARBA00022825"/>
    </source>
</evidence>
<dbReference type="FunFam" id="1.20.5.5270:FF:000002">
    <property type="entry name" value="Lon protease homolog"/>
    <property type="match status" value="1"/>
</dbReference>
<dbReference type="EMBL" id="JAAAUQ010000154">
    <property type="protein sequence ID" value="KAF9153781.1"/>
    <property type="molecule type" value="Genomic_DNA"/>
</dbReference>
<dbReference type="AlphaFoldDB" id="A0A9P5S2X7"/>
<dbReference type="Gene3D" id="1.20.5.5270">
    <property type="match status" value="1"/>
</dbReference>
<accession>A0A9P5S2X7</accession>
<evidence type="ECO:0000313" key="8">
    <source>
        <dbReference type="EMBL" id="KAF9153781.1"/>
    </source>
</evidence>
<keyword evidence="2" id="KW-0547">Nucleotide-binding</keyword>
<dbReference type="Gene3D" id="2.30.130.40">
    <property type="entry name" value="LON domain-like"/>
    <property type="match status" value="1"/>
</dbReference>
<name>A0A9P5S2X7_9FUNG</name>
<gene>
    <name evidence="8" type="ORF">BG015_002658</name>
</gene>
<reference evidence="8" key="1">
    <citation type="journal article" date="2020" name="Fungal Divers.">
        <title>Resolving the Mortierellaceae phylogeny through synthesis of multi-gene phylogenetics and phylogenomics.</title>
        <authorList>
            <person name="Vandepol N."/>
            <person name="Liber J."/>
            <person name="Desiro A."/>
            <person name="Na H."/>
            <person name="Kennedy M."/>
            <person name="Barry K."/>
            <person name="Grigoriev I.V."/>
            <person name="Miller A.N."/>
            <person name="O'Donnell K."/>
            <person name="Stajich J.E."/>
            <person name="Bonito G."/>
        </authorList>
    </citation>
    <scope>NUCLEOTIDE SEQUENCE</scope>
    <source>
        <strain evidence="8">NRRL 6426</strain>
    </source>
</reference>
<feature type="compositionally biased region" description="Low complexity" evidence="6">
    <location>
        <begin position="87"/>
        <end position="99"/>
    </location>
</feature>
<evidence type="ECO:0000256" key="6">
    <source>
        <dbReference type="SAM" id="MobiDB-lite"/>
    </source>
</evidence>
<evidence type="ECO:0000256" key="3">
    <source>
        <dbReference type="ARBA" id="ARBA00022801"/>
    </source>
</evidence>
<protein>
    <recommendedName>
        <fullName evidence="7">Lon N-terminal domain-containing protein</fullName>
    </recommendedName>
</protein>
<dbReference type="OrthoDB" id="2422167at2759"/>
<dbReference type="InterPro" id="IPR027065">
    <property type="entry name" value="Lon_Prtase"/>
</dbReference>
<evidence type="ECO:0000256" key="5">
    <source>
        <dbReference type="ARBA" id="ARBA00022840"/>
    </source>
</evidence>
<dbReference type="Proteomes" id="UP000748756">
    <property type="component" value="Unassembled WGS sequence"/>
</dbReference>
<keyword evidence="5" id="KW-0067">ATP-binding</keyword>
<evidence type="ECO:0000313" key="9">
    <source>
        <dbReference type="Proteomes" id="UP000748756"/>
    </source>
</evidence>
<keyword evidence="3" id="KW-0378">Hydrolase</keyword>
<comment type="caution">
    <text evidence="8">The sequence shown here is derived from an EMBL/GenBank/DDBJ whole genome shotgun (WGS) entry which is preliminary data.</text>
</comment>
<sequence length="395" mass="43715">MMRSNNPSIPIPRTVPLLPLHDKVLLPGVVTRLQISRRDSIPLFEKILRSYDSKDLNKCIIGVFPVHTPVPLPDDKASKQVSSSVADNDNNNDGDNGNKGSRKKKLSSISKSDYGGYPLTDDGTVVGSNAGQVVPLIGGPGKGGGSQIPPVDPAHIHTTGCAARLVRLERAVGGFTVMLEGIVRLRLNKIIAQTPFFEADVTPLLDRPVDKNDQELQDQIVALKSTSKEFVSLLQTLKLPAPVLVQLQKFLENVGVIPGQVVDLLMSTIESTNEEKLMILDAADLRERIPKAIELLTRQIHVLKISQKVHDNVEGKLNKKQREFYLRQQIAAIKEELGEKDTGEEDEMTIIENRLTAANLPPDVQKAADREMKRLRKMQPASSEYSVIRNYLDWL</sequence>
<keyword evidence="9" id="KW-1185">Reference proteome</keyword>
<dbReference type="InterPro" id="IPR015947">
    <property type="entry name" value="PUA-like_sf"/>
</dbReference>